<evidence type="ECO:0000313" key="5">
    <source>
        <dbReference type="Proteomes" id="UP001190466"/>
    </source>
</evidence>
<gene>
    <name evidence="4" type="ORF">MU0050_002735</name>
</gene>
<dbReference type="PANTHER" id="PTHR43877">
    <property type="entry name" value="AMINOALKYLPHOSPHONATE N-ACETYLTRANSFERASE-RELATED-RELATED"/>
    <property type="match status" value="1"/>
</dbReference>
<dbReference type="PROSITE" id="PS51186">
    <property type="entry name" value="GNAT"/>
    <property type="match status" value="1"/>
</dbReference>
<keyword evidence="5" id="KW-1185">Reference proteome</keyword>
<dbReference type="SUPFAM" id="SSF55729">
    <property type="entry name" value="Acyl-CoA N-acyltransferases (Nat)"/>
    <property type="match status" value="1"/>
</dbReference>
<dbReference type="InterPro" id="IPR000182">
    <property type="entry name" value="GNAT_dom"/>
</dbReference>
<dbReference type="EMBL" id="OY726395">
    <property type="protein sequence ID" value="CAJ1583636.1"/>
    <property type="molecule type" value="Genomic_DNA"/>
</dbReference>
<reference evidence="4 5" key="1">
    <citation type="submission" date="2023-08" db="EMBL/GenBank/DDBJ databases">
        <authorList>
            <person name="Folkvardsen B D."/>
            <person name="Norman A."/>
        </authorList>
    </citation>
    <scope>NUCLEOTIDE SEQUENCE [LARGE SCALE GENOMIC DNA]</scope>
    <source>
        <strain evidence="4 5">Mu0050</strain>
    </source>
</reference>
<keyword evidence="1" id="KW-0808">Transferase</keyword>
<dbReference type="RefSeq" id="WP_316510142.1">
    <property type="nucleotide sequence ID" value="NZ_OY726395.1"/>
</dbReference>
<evidence type="ECO:0000256" key="2">
    <source>
        <dbReference type="ARBA" id="ARBA00023315"/>
    </source>
</evidence>
<organism evidence="4 5">
    <name type="scientific">[Mycobacterium] wendilense</name>
    <dbReference type="NCBI Taxonomy" id="3064284"/>
    <lineage>
        <taxon>Bacteria</taxon>
        <taxon>Bacillati</taxon>
        <taxon>Actinomycetota</taxon>
        <taxon>Actinomycetes</taxon>
        <taxon>Mycobacteriales</taxon>
        <taxon>Mycobacteriaceae</taxon>
        <taxon>Mycolicibacter</taxon>
    </lineage>
</organism>
<sequence>MSLRVVAVTGAPEELTELADVAARTFPLACPPGSSAADIAAFIESQLSAERFAAYVADPDRAVLVARTDDGPILGYTMLIRGVPDDPDVQRAVTDRPAVELSKMYVLPEAHGTGVAAALMTAAVEHAGRLGARSVWLGVNQLNQRAQRHYAKHGFAIAGTKTFMLGARLENDYVMVRPGGRDGRYSSSMPAAVSASRRDVARRYFLR</sequence>
<dbReference type="CDD" id="cd04301">
    <property type="entry name" value="NAT_SF"/>
    <property type="match status" value="1"/>
</dbReference>
<dbReference type="InterPro" id="IPR050832">
    <property type="entry name" value="Bact_Acetyltransf"/>
</dbReference>
<dbReference type="Gene3D" id="3.40.630.30">
    <property type="match status" value="1"/>
</dbReference>
<dbReference type="Proteomes" id="UP001190466">
    <property type="component" value="Chromosome"/>
</dbReference>
<feature type="domain" description="N-acetyltransferase" evidence="3">
    <location>
        <begin position="1"/>
        <end position="180"/>
    </location>
</feature>
<evidence type="ECO:0000313" key="4">
    <source>
        <dbReference type="EMBL" id="CAJ1583636.1"/>
    </source>
</evidence>
<proteinExistence type="predicted"/>
<name>A0ABN9P246_9MYCO</name>
<evidence type="ECO:0000259" key="3">
    <source>
        <dbReference type="PROSITE" id="PS51186"/>
    </source>
</evidence>
<dbReference type="Pfam" id="PF00583">
    <property type="entry name" value="Acetyltransf_1"/>
    <property type="match status" value="1"/>
</dbReference>
<dbReference type="InterPro" id="IPR016181">
    <property type="entry name" value="Acyl_CoA_acyltransferase"/>
</dbReference>
<accession>A0ABN9P246</accession>
<evidence type="ECO:0000256" key="1">
    <source>
        <dbReference type="ARBA" id="ARBA00022679"/>
    </source>
</evidence>
<keyword evidence="2" id="KW-0012">Acyltransferase</keyword>
<protein>
    <submittedName>
        <fullName evidence="4">GNAT family N-acetyltransferase</fullName>
    </submittedName>
</protein>